<keyword evidence="3 7" id="KW-1134">Transmembrane beta strand</keyword>
<dbReference type="Gene3D" id="2.60.40.1120">
    <property type="entry name" value="Carboxypeptidase-like, regulatory domain"/>
    <property type="match status" value="1"/>
</dbReference>
<dbReference type="PROSITE" id="PS52016">
    <property type="entry name" value="TONB_DEPENDENT_REC_3"/>
    <property type="match status" value="1"/>
</dbReference>
<evidence type="ECO:0000256" key="1">
    <source>
        <dbReference type="ARBA" id="ARBA00004571"/>
    </source>
</evidence>
<evidence type="ECO:0000313" key="11">
    <source>
        <dbReference type="Proteomes" id="UP000186631"/>
    </source>
</evidence>
<dbReference type="EMBL" id="MNQV01000191">
    <property type="protein sequence ID" value="OKZ47729.1"/>
    <property type="molecule type" value="Genomic_DNA"/>
</dbReference>
<protein>
    <recommendedName>
        <fullName evidence="12">TonB-dependent receptor</fullName>
    </recommendedName>
</protein>
<dbReference type="NCBIfam" id="TIGR04057">
    <property type="entry name" value="SusC_RagA_signa"/>
    <property type="match status" value="1"/>
</dbReference>
<dbReference type="InterPro" id="IPR036942">
    <property type="entry name" value="Beta-barrel_TonB_sf"/>
</dbReference>
<comment type="caution">
    <text evidence="10">The sequence shown here is derived from an EMBL/GenBank/DDBJ whole genome shotgun (WGS) entry which is preliminary data.</text>
</comment>
<accession>A0A1Q6J3M3</accession>
<feature type="domain" description="Protein FecR C-terminal" evidence="9">
    <location>
        <begin position="35"/>
        <end position="101"/>
    </location>
</feature>
<evidence type="ECO:0008006" key="12">
    <source>
        <dbReference type="Google" id="ProtNLM"/>
    </source>
</evidence>
<dbReference type="InterPro" id="IPR012910">
    <property type="entry name" value="Plug_dom"/>
</dbReference>
<comment type="similarity">
    <text evidence="7">Belongs to the TonB-dependent receptor family.</text>
</comment>
<sequence length="1138" mass="127293">MLIGLLFLCFFLRPLSIEGKLVQNFQEKNISIKANKQSIKTIFKQLSQLSGCNILYDEKTIDFLRDKRFSLDMKNKKIEEILENLSGQTGLIFRREGKSISVAVGNRNASVRQKERIIKGTIVDENGESVIGANVTVNGTTIGTVTDFNGEYILKVPENAQLVVSYIGYITQYRKTGSQNTINFTLKEDSKVLSEVVVVGYGSQKRKEITGSVASMKMAELPSTGAASVSQLLSGRATGLNTNLASAQPGGKVDLRIRGKATGREPLIVIDGFPVSNFNNASAGQFGAGNTDAILASVNPNDIASIDILKDASATSVYGTRAAGGVILITTKRGRTGKTAVEFDGSIMFSEAYGFPELLNAKDYMLETNRMFKENYMYNHGVGVYGDKIWEDVASGYKPKYSDVEIAAFDHNSGTNWINEIKRTGVVQNYGVNISGGNESTRYFTSLGYYKNQGIIKNNDYSKYIGQINIDQRFGSRITGGISLNLSRIKMNNVPMQDGYGDSSDLFRTAFQYAPIYSVKNEDGDYNLMPNASFLSNPVSLLDINSNTRTDRMLGNIFLTWEIIEGLRLKGIIGADINYSQGNSYIPSTTVAGASENGKAAKVLRTKDDYQAQLLVTYNKTIKEKHELGLMFGTEFVQSNWSGFNAGNQDFTTDNFLWNNLGMGAFKSPQVGSYGGSSETLSYVTRLNYNYDERYFLTANLRIDGSSNFAANHQWGYFPGISAGWDLAREPFMERAYGYLDQLKLRVGYGQTGNDNIGTAFFSYYAPGDKILWGDQVVSSIKLAGLGNPDLKWETQTDFNIGVDFSLFKGRLSGSFEYFNRVISDILGEKQLSSISEVTKLAYNLDSKKQTYGYEFSLYSQNIENHNFKWNTSLTFSYYRDRWLKRDSSWKPDINDSEKAYFDELWYYVADGFFKEGDTFGVNENNEPIKMVPGTVKIKDVDGYLMNDKGQRVLDEGGRPMRKGAPDGKIDKADMVKLGVNAPFTIGMTNSFNYKNFDLGIMVYGKFNTWKTNSMTQLLTETKLLNEQGMNMSYDVKNVWTSEHQDAKYPSVMQNRTKINGGVGDIYLQKAWYIRCGNIDLGYTFSLQKYHIKNLRLYVSLQNPFIITPYKGMDPETDNRAASYPNQRNYALGVQIKF</sequence>
<dbReference type="FunFam" id="2.60.40.1120:FF:000003">
    <property type="entry name" value="Outer membrane protein Omp121"/>
    <property type="match status" value="1"/>
</dbReference>
<evidence type="ECO:0000256" key="3">
    <source>
        <dbReference type="ARBA" id="ARBA00022452"/>
    </source>
</evidence>
<dbReference type="Gene3D" id="2.170.130.10">
    <property type="entry name" value="TonB-dependent receptor, plug domain"/>
    <property type="match status" value="1"/>
</dbReference>
<dbReference type="InterPro" id="IPR037066">
    <property type="entry name" value="Plug_dom_sf"/>
</dbReference>
<dbReference type="NCBIfam" id="TIGR04056">
    <property type="entry name" value="OMP_RagA_SusC"/>
    <property type="match status" value="1"/>
</dbReference>
<name>A0A1Q6J3M3_PHOVU</name>
<evidence type="ECO:0000256" key="6">
    <source>
        <dbReference type="ARBA" id="ARBA00023237"/>
    </source>
</evidence>
<keyword evidence="4 7" id="KW-0812">Transmembrane</keyword>
<evidence type="ECO:0000256" key="7">
    <source>
        <dbReference type="PROSITE-ProRule" id="PRU01360"/>
    </source>
</evidence>
<dbReference type="InterPro" id="IPR032508">
    <property type="entry name" value="FecR_C"/>
</dbReference>
<keyword evidence="2 7" id="KW-0813">Transport</keyword>
<proteinExistence type="inferred from homology"/>
<dbReference type="Gene3D" id="3.55.50.30">
    <property type="match status" value="1"/>
</dbReference>
<feature type="domain" description="TonB-dependent receptor plug" evidence="8">
    <location>
        <begin position="206"/>
        <end position="326"/>
    </location>
</feature>
<gene>
    <name evidence="10" type="ORF">BHV80_10320</name>
</gene>
<dbReference type="Pfam" id="PF16344">
    <property type="entry name" value="FecR_C"/>
    <property type="match status" value="1"/>
</dbReference>
<reference evidence="10 11" key="1">
    <citation type="journal article" date="2016" name="Nat. Biotechnol.">
        <title>Measurement of bacterial replication rates in microbial communities.</title>
        <authorList>
            <person name="Brown C.T."/>
            <person name="Olm M.R."/>
            <person name="Thomas B.C."/>
            <person name="Banfield J.F."/>
        </authorList>
    </citation>
    <scope>NUCLEOTIDE SEQUENCE [LARGE SCALE GENOMIC DNA]</scope>
    <source>
        <strain evidence="10">42_262</strain>
    </source>
</reference>
<evidence type="ECO:0000256" key="4">
    <source>
        <dbReference type="ARBA" id="ARBA00022692"/>
    </source>
</evidence>
<evidence type="ECO:0000259" key="8">
    <source>
        <dbReference type="Pfam" id="PF07715"/>
    </source>
</evidence>
<dbReference type="GO" id="GO:0009279">
    <property type="term" value="C:cell outer membrane"/>
    <property type="evidence" value="ECO:0007669"/>
    <property type="project" value="UniProtKB-SubCell"/>
</dbReference>
<keyword evidence="6 7" id="KW-0998">Cell outer membrane</keyword>
<evidence type="ECO:0000256" key="2">
    <source>
        <dbReference type="ARBA" id="ARBA00022448"/>
    </source>
</evidence>
<dbReference type="AlphaFoldDB" id="A0A1Q6J3M3"/>
<dbReference type="InterPro" id="IPR023997">
    <property type="entry name" value="TonB-dep_OMP_SusC/RagA_CS"/>
</dbReference>
<dbReference type="Pfam" id="PF07715">
    <property type="entry name" value="Plug"/>
    <property type="match status" value="1"/>
</dbReference>
<dbReference type="SUPFAM" id="SSF49464">
    <property type="entry name" value="Carboxypeptidase regulatory domain-like"/>
    <property type="match status" value="1"/>
</dbReference>
<dbReference type="SUPFAM" id="SSF56935">
    <property type="entry name" value="Porins"/>
    <property type="match status" value="1"/>
</dbReference>
<evidence type="ECO:0000259" key="9">
    <source>
        <dbReference type="Pfam" id="PF16344"/>
    </source>
</evidence>
<dbReference type="Gene3D" id="2.40.170.20">
    <property type="entry name" value="TonB-dependent receptor, beta-barrel domain"/>
    <property type="match status" value="1"/>
</dbReference>
<comment type="subcellular location">
    <subcellularLocation>
        <location evidence="1 7">Cell outer membrane</location>
        <topology evidence="1 7">Multi-pass membrane protein</topology>
    </subcellularLocation>
</comment>
<dbReference type="InterPro" id="IPR023996">
    <property type="entry name" value="TonB-dep_OMP_SusC/RagA"/>
</dbReference>
<organism evidence="10 11">
    <name type="scientific">Phocaeicola vulgatus</name>
    <name type="common">Bacteroides vulgatus</name>
    <dbReference type="NCBI Taxonomy" id="821"/>
    <lineage>
        <taxon>Bacteria</taxon>
        <taxon>Pseudomonadati</taxon>
        <taxon>Bacteroidota</taxon>
        <taxon>Bacteroidia</taxon>
        <taxon>Bacteroidales</taxon>
        <taxon>Bacteroidaceae</taxon>
        <taxon>Phocaeicola</taxon>
    </lineage>
</organism>
<dbReference type="InterPro" id="IPR008969">
    <property type="entry name" value="CarboxyPept-like_regulatory"/>
</dbReference>
<keyword evidence="5 7" id="KW-0472">Membrane</keyword>
<dbReference type="Pfam" id="PF13715">
    <property type="entry name" value="CarbopepD_reg_2"/>
    <property type="match status" value="1"/>
</dbReference>
<dbReference type="Proteomes" id="UP000186631">
    <property type="component" value="Unassembled WGS sequence"/>
</dbReference>
<dbReference type="InterPro" id="IPR039426">
    <property type="entry name" value="TonB-dep_rcpt-like"/>
</dbReference>
<evidence type="ECO:0000256" key="5">
    <source>
        <dbReference type="ARBA" id="ARBA00023136"/>
    </source>
</evidence>
<evidence type="ECO:0000313" key="10">
    <source>
        <dbReference type="EMBL" id="OKZ47729.1"/>
    </source>
</evidence>